<evidence type="ECO:0000256" key="5">
    <source>
        <dbReference type="ARBA" id="ARBA00022692"/>
    </source>
</evidence>
<evidence type="ECO:0000256" key="7">
    <source>
        <dbReference type="ARBA" id="ARBA00023065"/>
    </source>
</evidence>
<evidence type="ECO:0000313" key="17">
    <source>
        <dbReference type="Proteomes" id="UP000706039"/>
    </source>
</evidence>
<dbReference type="Proteomes" id="UP000706039">
    <property type="component" value="Unassembled WGS sequence"/>
</dbReference>
<name>A0ABS7PVF1_9SPHN</name>
<evidence type="ECO:0000256" key="9">
    <source>
        <dbReference type="ARBA" id="ARBA00023136"/>
    </source>
</evidence>
<keyword evidence="8 12" id="KW-0798">TonB box</keyword>
<evidence type="ECO:0000259" key="14">
    <source>
        <dbReference type="Pfam" id="PF00593"/>
    </source>
</evidence>
<evidence type="ECO:0000259" key="15">
    <source>
        <dbReference type="Pfam" id="PF07715"/>
    </source>
</evidence>
<gene>
    <name evidence="16" type="ORF">K7G82_21675</name>
</gene>
<keyword evidence="17" id="KW-1185">Reference proteome</keyword>
<dbReference type="InterPro" id="IPR036942">
    <property type="entry name" value="Beta-barrel_TonB_sf"/>
</dbReference>
<evidence type="ECO:0000256" key="2">
    <source>
        <dbReference type="ARBA" id="ARBA00022448"/>
    </source>
</evidence>
<keyword evidence="2 11" id="KW-0813">Transport</keyword>
<evidence type="ECO:0000256" key="3">
    <source>
        <dbReference type="ARBA" id="ARBA00022452"/>
    </source>
</evidence>
<accession>A0ABS7PVF1</accession>
<evidence type="ECO:0000256" key="4">
    <source>
        <dbReference type="ARBA" id="ARBA00022496"/>
    </source>
</evidence>
<sequence length="735" mass="78334">MRRAFTGASLAALLAGLSTPALAQNIDAADAGDEIVVTAQKRSERLIDVPAAVTALGAGDLIAQGAQRFEDYQAQIPGLSTTQVAPGYSQINIRGINTGANQLSSTVSTYFGEVPTNSSTSAAVGNRLTPDPDLLDIARIEVLRGPQGTLYGANALGGVLKYVFVEPELQAVRGQAQFGATTVAHGGTGYVARAAIGAPIVQDRLGVRVSGFIGRDPGFIDNVALGRRNVNRSTNRGGRIALLWKPSDTLTINASSVYQKRDNGGLPQETVMRDTLAPTRGAYRQASFNDEVIDTEYQLHSLVAELDLGFADLVSVTSHGRQKTRISLDYSDNLGTLLVSLGIPTPIVALPVDNDVRKFTQEVRLASPTGGVVDYVLGGYYTRERSSSLNEAFGYVSPGVLAPAPFNPLQTVDLRNRYRETALFANATLNLGERFNIQAGGRWSRNRQHSSEPLEGLLFGPLSGTVFTNSSRESAWTFAVSPQFKVTTDWNLYARIAKGFRPGGANLVLPGGGAPLTYGSDTLINYEAGTKASLFDRRLNLSIAAFAIDWKDIQTTAKDAVGFNYLINGGKARSRGIEMEARWSADGLTLAGNLSYTDTSLRDPIVAVGAQRGDRLPYSPRWAGALIADYVLETGGPLKPSIGAGLRYTGTRQAYYSLATAGNPGDLKLPGYMLVDLRAGLAFDRYQASLFVSNLTDKRAILSATTESANPLTGDGARAAIARPRTIGLLLGVNF</sequence>
<evidence type="ECO:0000256" key="11">
    <source>
        <dbReference type="PROSITE-ProRule" id="PRU01360"/>
    </source>
</evidence>
<comment type="similarity">
    <text evidence="11 12">Belongs to the TonB-dependent receptor family.</text>
</comment>
<keyword evidence="9 11" id="KW-0472">Membrane</keyword>
<keyword evidence="4" id="KW-0410">Iron transport</keyword>
<proteinExistence type="inferred from homology"/>
<keyword evidence="6" id="KW-0408">Iron</keyword>
<dbReference type="InterPro" id="IPR039426">
    <property type="entry name" value="TonB-dep_rcpt-like"/>
</dbReference>
<evidence type="ECO:0000256" key="13">
    <source>
        <dbReference type="SAM" id="SignalP"/>
    </source>
</evidence>
<dbReference type="RefSeq" id="WP_222992041.1">
    <property type="nucleotide sequence ID" value="NZ_JAINVV010000011.1"/>
</dbReference>
<evidence type="ECO:0000256" key="12">
    <source>
        <dbReference type="RuleBase" id="RU003357"/>
    </source>
</evidence>
<dbReference type="SUPFAM" id="SSF56935">
    <property type="entry name" value="Porins"/>
    <property type="match status" value="1"/>
</dbReference>
<evidence type="ECO:0000256" key="1">
    <source>
        <dbReference type="ARBA" id="ARBA00004571"/>
    </source>
</evidence>
<keyword evidence="13" id="KW-0732">Signal</keyword>
<keyword evidence="3 11" id="KW-1134">Transmembrane beta strand</keyword>
<comment type="subcellular location">
    <subcellularLocation>
        <location evidence="1 11">Cell outer membrane</location>
        <topology evidence="1 11">Multi-pass membrane protein</topology>
    </subcellularLocation>
</comment>
<dbReference type="Pfam" id="PF00593">
    <property type="entry name" value="TonB_dep_Rec_b-barrel"/>
    <property type="match status" value="1"/>
</dbReference>
<keyword evidence="5 11" id="KW-0812">Transmembrane</keyword>
<dbReference type="PROSITE" id="PS52016">
    <property type="entry name" value="TONB_DEPENDENT_REC_3"/>
    <property type="match status" value="1"/>
</dbReference>
<dbReference type="PANTHER" id="PTHR32552">
    <property type="entry name" value="FERRICHROME IRON RECEPTOR-RELATED"/>
    <property type="match status" value="1"/>
</dbReference>
<dbReference type="Gene3D" id="2.40.170.20">
    <property type="entry name" value="TonB-dependent receptor, beta-barrel domain"/>
    <property type="match status" value="1"/>
</dbReference>
<dbReference type="PANTHER" id="PTHR32552:SF81">
    <property type="entry name" value="TONB-DEPENDENT OUTER MEMBRANE RECEPTOR"/>
    <property type="match status" value="1"/>
</dbReference>
<dbReference type="Pfam" id="PF07715">
    <property type="entry name" value="Plug"/>
    <property type="match status" value="1"/>
</dbReference>
<evidence type="ECO:0000256" key="8">
    <source>
        <dbReference type="ARBA" id="ARBA00023077"/>
    </source>
</evidence>
<evidence type="ECO:0000256" key="6">
    <source>
        <dbReference type="ARBA" id="ARBA00023004"/>
    </source>
</evidence>
<feature type="domain" description="TonB-dependent receptor plug" evidence="15">
    <location>
        <begin position="46"/>
        <end position="159"/>
    </location>
</feature>
<dbReference type="InterPro" id="IPR000531">
    <property type="entry name" value="Beta-barrel_TonB"/>
</dbReference>
<comment type="caution">
    <text evidence="16">The sequence shown here is derived from an EMBL/GenBank/DDBJ whole genome shotgun (WGS) entry which is preliminary data.</text>
</comment>
<keyword evidence="16" id="KW-0675">Receptor</keyword>
<feature type="chain" id="PRO_5046779415" evidence="13">
    <location>
        <begin position="24"/>
        <end position="735"/>
    </location>
</feature>
<feature type="signal peptide" evidence="13">
    <location>
        <begin position="1"/>
        <end position="23"/>
    </location>
</feature>
<reference evidence="16 17" key="1">
    <citation type="submission" date="2021-08" db="EMBL/GenBank/DDBJ databases">
        <authorList>
            <person name="Tuo L."/>
        </authorList>
    </citation>
    <scope>NUCLEOTIDE SEQUENCE [LARGE SCALE GENOMIC DNA]</scope>
    <source>
        <strain evidence="16 17">JCM 31229</strain>
    </source>
</reference>
<evidence type="ECO:0000313" key="16">
    <source>
        <dbReference type="EMBL" id="MBY8824929.1"/>
    </source>
</evidence>
<dbReference type="CDD" id="cd01347">
    <property type="entry name" value="ligand_gated_channel"/>
    <property type="match status" value="1"/>
</dbReference>
<keyword evidence="7" id="KW-0406">Ion transport</keyword>
<organism evidence="16 17">
    <name type="scientific">Sphingomonas colocasiae</name>
    <dbReference type="NCBI Taxonomy" id="1848973"/>
    <lineage>
        <taxon>Bacteria</taxon>
        <taxon>Pseudomonadati</taxon>
        <taxon>Pseudomonadota</taxon>
        <taxon>Alphaproteobacteria</taxon>
        <taxon>Sphingomonadales</taxon>
        <taxon>Sphingomonadaceae</taxon>
        <taxon>Sphingomonas</taxon>
    </lineage>
</organism>
<dbReference type="EMBL" id="JAINVV010000011">
    <property type="protein sequence ID" value="MBY8824929.1"/>
    <property type="molecule type" value="Genomic_DNA"/>
</dbReference>
<protein>
    <submittedName>
        <fullName evidence="16">TonB-dependent receptor</fullName>
    </submittedName>
</protein>
<evidence type="ECO:0000256" key="10">
    <source>
        <dbReference type="ARBA" id="ARBA00023237"/>
    </source>
</evidence>
<dbReference type="InterPro" id="IPR012910">
    <property type="entry name" value="Plug_dom"/>
</dbReference>
<feature type="domain" description="TonB-dependent receptor-like beta-barrel" evidence="14">
    <location>
        <begin position="249"/>
        <end position="695"/>
    </location>
</feature>
<keyword evidence="10 11" id="KW-0998">Cell outer membrane</keyword>